<feature type="domain" description="SH3b" evidence="9">
    <location>
        <begin position="28"/>
        <end position="94"/>
    </location>
</feature>
<accession>A0ABQ6H5T2</accession>
<dbReference type="InterPro" id="IPR003646">
    <property type="entry name" value="SH3-like_bac-type"/>
</dbReference>
<dbReference type="Proteomes" id="UP001157133">
    <property type="component" value="Unassembled WGS sequence"/>
</dbReference>
<keyword evidence="6" id="KW-0175">Coiled coil</keyword>
<evidence type="ECO:0000256" key="1">
    <source>
        <dbReference type="ARBA" id="ARBA00004167"/>
    </source>
</evidence>
<evidence type="ECO:0000256" key="6">
    <source>
        <dbReference type="SAM" id="Coils"/>
    </source>
</evidence>
<evidence type="ECO:0000256" key="3">
    <source>
        <dbReference type="ARBA" id="ARBA00022729"/>
    </source>
</evidence>
<comment type="subcellular location">
    <subcellularLocation>
        <location evidence="1">Membrane</location>
        <topology evidence="1">Single-pass membrane protein</topology>
    </subcellularLocation>
</comment>
<evidence type="ECO:0000256" key="8">
    <source>
        <dbReference type="SAM" id="SignalP"/>
    </source>
</evidence>
<feature type="coiled-coil region" evidence="6">
    <location>
        <begin position="100"/>
        <end position="148"/>
    </location>
</feature>
<evidence type="ECO:0000256" key="7">
    <source>
        <dbReference type="SAM" id="Phobius"/>
    </source>
</evidence>
<dbReference type="RefSeq" id="WP_284207886.1">
    <property type="nucleotide sequence ID" value="NZ_BSSU01000009.1"/>
</dbReference>
<proteinExistence type="predicted"/>
<dbReference type="EMBL" id="BSSU01000009">
    <property type="protein sequence ID" value="GLX82520.1"/>
    <property type="molecule type" value="Genomic_DNA"/>
</dbReference>
<feature type="signal peptide" evidence="8">
    <location>
        <begin position="1"/>
        <end position="20"/>
    </location>
</feature>
<comment type="caution">
    <text evidence="10">The sequence shown here is derived from an EMBL/GenBank/DDBJ whole genome shotgun (WGS) entry which is preliminary data.</text>
</comment>
<evidence type="ECO:0000256" key="2">
    <source>
        <dbReference type="ARBA" id="ARBA00022692"/>
    </source>
</evidence>
<gene>
    <name evidence="10" type="primary">htrG</name>
    <name evidence="10" type="ORF">theurythT_19720</name>
</gene>
<dbReference type="InterPro" id="IPR016476">
    <property type="entry name" value="SH3_dom_pro"/>
</dbReference>
<evidence type="ECO:0000256" key="4">
    <source>
        <dbReference type="ARBA" id="ARBA00022989"/>
    </source>
</evidence>
<keyword evidence="5 7" id="KW-0472">Membrane</keyword>
<evidence type="ECO:0000313" key="11">
    <source>
        <dbReference type="Proteomes" id="UP001157133"/>
    </source>
</evidence>
<keyword evidence="11" id="KW-1185">Reference proteome</keyword>
<keyword evidence="4 7" id="KW-1133">Transmembrane helix</keyword>
<evidence type="ECO:0000259" key="9">
    <source>
        <dbReference type="PROSITE" id="PS51781"/>
    </source>
</evidence>
<dbReference type="Pfam" id="PF08239">
    <property type="entry name" value="SH3_3"/>
    <property type="match status" value="1"/>
</dbReference>
<protein>
    <submittedName>
        <fullName evidence="10">Signal transduction protein</fullName>
    </submittedName>
</protein>
<evidence type="ECO:0000313" key="10">
    <source>
        <dbReference type="EMBL" id="GLX82520.1"/>
    </source>
</evidence>
<evidence type="ECO:0000256" key="5">
    <source>
        <dbReference type="ARBA" id="ARBA00023136"/>
    </source>
</evidence>
<dbReference type="PIRSF" id="PIRSF006158">
    <property type="entry name" value="UCP006158_SH3"/>
    <property type="match status" value="1"/>
</dbReference>
<keyword evidence="3 8" id="KW-0732">Signal</keyword>
<organism evidence="10 11">
    <name type="scientific">Thalassotalea eurytherma</name>
    <dbReference type="NCBI Taxonomy" id="1144278"/>
    <lineage>
        <taxon>Bacteria</taxon>
        <taxon>Pseudomonadati</taxon>
        <taxon>Pseudomonadota</taxon>
        <taxon>Gammaproteobacteria</taxon>
        <taxon>Alteromonadales</taxon>
        <taxon>Colwelliaceae</taxon>
        <taxon>Thalassotalea</taxon>
    </lineage>
</organism>
<feature type="transmembrane region" description="Helical" evidence="7">
    <location>
        <begin position="167"/>
        <end position="189"/>
    </location>
</feature>
<name>A0ABQ6H5T2_9GAMM</name>
<feature type="chain" id="PRO_5045122375" evidence="8">
    <location>
        <begin position="21"/>
        <end position="199"/>
    </location>
</feature>
<dbReference type="SMART" id="SM00287">
    <property type="entry name" value="SH3b"/>
    <property type="match status" value="1"/>
</dbReference>
<dbReference type="PROSITE" id="PS51781">
    <property type="entry name" value="SH3B"/>
    <property type="match status" value="1"/>
</dbReference>
<sequence>MRAIFVFALIFSLFSTKSFGQEANPQDAMERGFISDDLFVYMHAGAGTNYRIVGSINAGNEIRLTGEQANGYTQITDEKGRTGWVEEKFVSTNPSLRSVIAQLNSELASYTETEQRLNDEISSKQGQIITLEEQHSALKSDYDALTKQHDELALQVSNQDLELKKQYFFYGAMVLGVGLLLGIILPHLAAKKRKTQSWG</sequence>
<keyword evidence="2 7" id="KW-0812">Transmembrane</keyword>
<reference evidence="10 11" key="1">
    <citation type="submission" date="2023-03" db="EMBL/GenBank/DDBJ databases">
        <title>Draft genome sequence of Thalassotalea eurytherma JCM 18482T.</title>
        <authorList>
            <person name="Sawabe T."/>
        </authorList>
    </citation>
    <scope>NUCLEOTIDE SEQUENCE [LARGE SCALE GENOMIC DNA]</scope>
    <source>
        <strain evidence="10 11">JCM 18482</strain>
    </source>
</reference>
<dbReference type="Gene3D" id="2.30.30.40">
    <property type="entry name" value="SH3 Domains"/>
    <property type="match status" value="1"/>
</dbReference>
<dbReference type="NCBIfam" id="TIGR04211">
    <property type="entry name" value="SH3_and_anchor"/>
    <property type="match status" value="1"/>
</dbReference>